<dbReference type="Proteomes" id="UP000886860">
    <property type="component" value="Unassembled WGS sequence"/>
</dbReference>
<reference evidence="2" key="1">
    <citation type="submission" date="2020-10" db="EMBL/GenBank/DDBJ databases">
        <authorList>
            <person name="Gilroy R."/>
        </authorList>
    </citation>
    <scope>NUCLEOTIDE SEQUENCE</scope>
    <source>
        <strain evidence="2">CHK123-3438</strain>
    </source>
</reference>
<dbReference type="InterPro" id="IPR012902">
    <property type="entry name" value="N_methyl_site"/>
</dbReference>
<proteinExistence type="predicted"/>
<evidence type="ECO:0000256" key="1">
    <source>
        <dbReference type="SAM" id="Phobius"/>
    </source>
</evidence>
<dbReference type="AlphaFoldDB" id="A0A9D1GM86"/>
<dbReference type="EMBL" id="DVKS01000190">
    <property type="protein sequence ID" value="HIT42694.1"/>
    <property type="molecule type" value="Genomic_DNA"/>
</dbReference>
<gene>
    <name evidence="2" type="ORF">IAB60_11480</name>
</gene>
<feature type="transmembrane region" description="Helical" evidence="1">
    <location>
        <begin position="25"/>
        <end position="46"/>
    </location>
</feature>
<protein>
    <submittedName>
        <fullName evidence="2">Prepilin-type N-terminal cleavage/methylation domain-containing protein</fullName>
    </submittedName>
</protein>
<sequence>MKKRAMPPRFTVLNRKIRNKKGYTLAEVTVTLALTMVLAGAAFFFLERGLALYGRIQAAADAVSVSDMVLSRISGEIKRAGTDSEAEIGGGENGCQYLVLSGPARTVRIEASADREGLLIGWPPQEQKRWSFDSVISGGCRIQNLSFSVLEKEEGKRIIQICLVIRHPETGFSFRRVRNVELGQN</sequence>
<reference evidence="2" key="2">
    <citation type="journal article" date="2021" name="PeerJ">
        <title>Extensive microbial diversity within the chicken gut microbiome revealed by metagenomics and culture.</title>
        <authorList>
            <person name="Gilroy R."/>
            <person name="Ravi A."/>
            <person name="Getino M."/>
            <person name="Pursley I."/>
            <person name="Horton D.L."/>
            <person name="Alikhan N.F."/>
            <person name="Baker D."/>
            <person name="Gharbi K."/>
            <person name="Hall N."/>
            <person name="Watson M."/>
            <person name="Adriaenssens E.M."/>
            <person name="Foster-Nyarko E."/>
            <person name="Jarju S."/>
            <person name="Secka A."/>
            <person name="Antonio M."/>
            <person name="Oren A."/>
            <person name="Chaudhuri R.R."/>
            <person name="La Ragione R."/>
            <person name="Hildebrand F."/>
            <person name="Pallen M.J."/>
        </authorList>
    </citation>
    <scope>NUCLEOTIDE SEQUENCE</scope>
    <source>
        <strain evidence="2">CHK123-3438</strain>
    </source>
</reference>
<keyword evidence="1" id="KW-0472">Membrane</keyword>
<evidence type="ECO:0000313" key="3">
    <source>
        <dbReference type="Proteomes" id="UP000886860"/>
    </source>
</evidence>
<organism evidence="2 3">
    <name type="scientific">Candidatus Caccovicinus merdipullorum</name>
    <dbReference type="NCBI Taxonomy" id="2840724"/>
    <lineage>
        <taxon>Bacteria</taxon>
        <taxon>Bacillati</taxon>
        <taxon>Bacillota</taxon>
        <taxon>Clostridia</taxon>
        <taxon>Eubacteriales</taxon>
        <taxon>Candidatus Caccovicinus</taxon>
    </lineage>
</organism>
<dbReference type="Pfam" id="PF07963">
    <property type="entry name" value="N_methyl"/>
    <property type="match status" value="1"/>
</dbReference>
<evidence type="ECO:0000313" key="2">
    <source>
        <dbReference type="EMBL" id="HIT42694.1"/>
    </source>
</evidence>
<comment type="caution">
    <text evidence="2">The sequence shown here is derived from an EMBL/GenBank/DDBJ whole genome shotgun (WGS) entry which is preliminary data.</text>
</comment>
<accession>A0A9D1GM86</accession>
<keyword evidence="1" id="KW-0812">Transmembrane</keyword>
<keyword evidence="1" id="KW-1133">Transmembrane helix</keyword>
<name>A0A9D1GM86_9FIRM</name>